<reference evidence="2" key="1">
    <citation type="submission" date="2012-08" db="EMBL/GenBank/DDBJ databases">
        <title>Comparative genomics of metastatic and non-metastatic Leishmania guyanensis provides insights into polygenic factors involved in Leishmania RNA virus infection.</title>
        <authorList>
            <person name="Smith D."/>
            <person name="Hertz-Fowler C."/>
            <person name="Martin R."/>
            <person name="Dickens N."/>
            <person name="Fasel N."/>
            <person name="Falquet L."/>
            <person name="Beverley S."/>
            <person name="Zangger H."/>
            <person name="Calderon-Copete S."/>
            <person name="Mottram J."/>
            <person name="Xenarios I."/>
        </authorList>
    </citation>
    <scope>NUCLEOTIDE SEQUENCE</scope>
    <source>
        <strain evidence="2">MHOM/BR/75/M4147/SSU:IR2SAT-LUC</strain>
    </source>
</reference>
<evidence type="ECO:0000313" key="2">
    <source>
        <dbReference type="EMBL" id="CCM18071.1"/>
    </source>
</evidence>
<accession>A0A1E1J3A1</accession>
<name>A0A1E1J3A1_LEIGU</name>
<proteinExistence type="predicted"/>
<organism evidence="2">
    <name type="scientific">Leishmania guyanensis</name>
    <dbReference type="NCBI Taxonomy" id="5670"/>
    <lineage>
        <taxon>Eukaryota</taxon>
        <taxon>Discoba</taxon>
        <taxon>Euglenozoa</taxon>
        <taxon>Kinetoplastea</taxon>
        <taxon>Metakinetoplastina</taxon>
        <taxon>Trypanosomatida</taxon>
        <taxon>Trypanosomatidae</taxon>
        <taxon>Leishmaniinae</taxon>
        <taxon>Leishmania</taxon>
        <taxon>Leishmania guyanensis species complex</taxon>
    </lineage>
</organism>
<keyword evidence="1" id="KW-0812">Transmembrane</keyword>
<sequence length="134" mass="15851">MFRATVVRHLGSPTYGNWPWPSRLPLKKNWFYHLSRRESIADERRQFMVMGDFLILCVLSFSLYRVYVLNRNNSYQTHLCHLVSFPPAIIANEFDFQDMNANRRVERKDLDAYREAVVSCKGAGRPIESIIFNY</sequence>
<dbReference type="AlphaFoldDB" id="A0A1E1J3A1"/>
<keyword evidence="1" id="KW-0472">Membrane</keyword>
<dbReference type="EMBL" id="CALQ01001491">
    <property type="protein sequence ID" value="CCM18071.1"/>
    <property type="molecule type" value="Genomic_DNA"/>
</dbReference>
<protein>
    <submittedName>
        <fullName evidence="2">Uncharacterized protein</fullName>
    </submittedName>
</protein>
<evidence type="ECO:0000256" key="1">
    <source>
        <dbReference type="SAM" id="Phobius"/>
    </source>
</evidence>
<gene>
    <name evidence="2" type="primary">LgM4147LRVhigh.32.01860.00010</name>
    <name evidence="2" type="ORF">BN36_3255600</name>
</gene>
<feature type="transmembrane region" description="Helical" evidence="1">
    <location>
        <begin position="47"/>
        <end position="67"/>
    </location>
</feature>
<keyword evidence="1" id="KW-1133">Transmembrane helix</keyword>